<feature type="signal peptide" evidence="1">
    <location>
        <begin position="1"/>
        <end position="22"/>
    </location>
</feature>
<name>A0A1Y6CJW7_9BACT</name>
<accession>A0A1Y6CJW7</accession>
<evidence type="ECO:0000313" key="3">
    <source>
        <dbReference type="Proteomes" id="UP000192907"/>
    </source>
</evidence>
<sequence length="180" mass="20206">MYKFRYLSLVIFTLLMVSEVKGQDAQGQLFALTSIGTFPITCPQELYLGPDQLAIATYQCPGQYYYWTSVRYRVASESSIGLTLVYDLTTYRDCAVAPEGTFERANLYPTEFIRIGQSLVLPGHYCQGKYCGLDGVFDPSAQFFVAPETPAAIEVRPGVFEPREACELPEKYQAMILDVD</sequence>
<gene>
    <name evidence="2" type="ORF">SAMN06296036_12642</name>
</gene>
<dbReference type="STRING" id="1513793.SAMN06296036_12642"/>
<protein>
    <submittedName>
        <fullName evidence="2">Uncharacterized protein</fullName>
    </submittedName>
</protein>
<evidence type="ECO:0000256" key="1">
    <source>
        <dbReference type="SAM" id="SignalP"/>
    </source>
</evidence>
<evidence type="ECO:0000313" key="2">
    <source>
        <dbReference type="EMBL" id="SMF71165.1"/>
    </source>
</evidence>
<dbReference type="AlphaFoldDB" id="A0A1Y6CJW7"/>
<feature type="chain" id="PRO_5012057156" evidence="1">
    <location>
        <begin position="23"/>
        <end position="180"/>
    </location>
</feature>
<dbReference type="Proteomes" id="UP000192907">
    <property type="component" value="Unassembled WGS sequence"/>
</dbReference>
<keyword evidence="1" id="KW-0732">Signal</keyword>
<dbReference type="RefSeq" id="WP_132324267.1">
    <property type="nucleotide sequence ID" value="NZ_FWZT01000026.1"/>
</dbReference>
<keyword evidence="3" id="KW-1185">Reference proteome</keyword>
<organism evidence="2 3">
    <name type="scientific">Pseudobacteriovorax antillogorgiicola</name>
    <dbReference type="NCBI Taxonomy" id="1513793"/>
    <lineage>
        <taxon>Bacteria</taxon>
        <taxon>Pseudomonadati</taxon>
        <taxon>Bdellovibrionota</taxon>
        <taxon>Oligoflexia</taxon>
        <taxon>Oligoflexales</taxon>
        <taxon>Pseudobacteriovoracaceae</taxon>
        <taxon>Pseudobacteriovorax</taxon>
    </lineage>
</organism>
<reference evidence="3" key="1">
    <citation type="submission" date="2017-04" db="EMBL/GenBank/DDBJ databases">
        <authorList>
            <person name="Varghese N."/>
            <person name="Submissions S."/>
        </authorList>
    </citation>
    <scope>NUCLEOTIDE SEQUENCE [LARGE SCALE GENOMIC DNA]</scope>
    <source>
        <strain evidence="3">RKEM611</strain>
    </source>
</reference>
<proteinExistence type="predicted"/>
<dbReference type="EMBL" id="FWZT01000026">
    <property type="protein sequence ID" value="SMF71165.1"/>
    <property type="molecule type" value="Genomic_DNA"/>
</dbReference>